<reference evidence="1" key="1">
    <citation type="submission" date="2020-08" db="EMBL/GenBank/DDBJ databases">
        <title>Multicomponent nature underlies the extraordinary mechanical properties of spider dragline silk.</title>
        <authorList>
            <person name="Kono N."/>
            <person name="Nakamura H."/>
            <person name="Mori M."/>
            <person name="Yoshida Y."/>
            <person name="Ohtoshi R."/>
            <person name="Malay A.D."/>
            <person name="Moran D.A.P."/>
            <person name="Tomita M."/>
            <person name="Numata K."/>
            <person name="Arakawa K."/>
        </authorList>
    </citation>
    <scope>NUCLEOTIDE SEQUENCE</scope>
</reference>
<organism evidence="1 2">
    <name type="scientific">Trichonephila clavipes</name>
    <name type="common">Golden silk orbweaver</name>
    <name type="synonym">Nephila clavipes</name>
    <dbReference type="NCBI Taxonomy" id="2585209"/>
    <lineage>
        <taxon>Eukaryota</taxon>
        <taxon>Metazoa</taxon>
        <taxon>Ecdysozoa</taxon>
        <taxon>Arthropoda</taxon>
        <taxon>Chelicerata</taxon>
        <taxon>Arachnida</taxon>
        <taxon>Araneae</taxon>
        <taxon>Araneomorphae</taxon>
        <taxon>Entelegynae</taxon>
        <taxon>Araneoidea</taxon>
        <taxon>Nephilidae</taxon>
        <taxon>Trichonephila</taxon>
    </lineage>
</organism>
<comment type="caution">
    <text evidence="1">The sequence shown here is derived from an EMBL/GenBank/DDBJ whole genome shotgun (WGS) entry which is preliminary data.</text>
</comment>
<dbReference type="AlphaFoldDB" id="A0A8X6RMP9"/>
<sequence length="103" mass="11781">MITQTSSNSVAQQPMRARAYCAHPSIRDHWALRCMSRCLDQVVSLKRDPQCLSPQFTCRNCGGGDRGRVAIYRPFGEFRRAKSYCHLYGAQGQRQAYLLPMPR</sequence>
<keyword evidence="2" id="KW-1185">Reference proteome</keyword>
<protein>
    <submittedName>
        <fullName evidence="1">Uncharacterized protein</fullName>
    </submittedName>
</protein>
<accession>A0A8X6RMP9</accession>
<dbReference type="Proteomes" id="UP000887159">
    <property type="component" value="Unassembled WGS sequence"/>
</dbReference>
<name>A0A8X6RMP9_TRICX</name>
<gene>
    <name evidence="1" type="ORF">TNCV_4825571</name>
</gene>
<evidence type="ECO:0000313" key="2">
    <source>
        <dbReference type="Proteomes" id="UP000887159"/>
    </source>
</evidence>
<proteinExistence type="predicted"/>
<evidence type="ECO:0000313" key="1">
    <source>
        <dbReference type="EMBL" id="GFX95542.1"/>
    </source>
</evidence>
<dbReference type="EMBL" id="BMAU01021187">
    <property type="protein sequence ID" value="GFX95542.1"/>
    <property type="molecule type" value="Genomic_DNA"/>
</dbReference>